<proteinExistence type="predicted"/>
<dbReference type="WBParaSite" id="PSU_v2.g20833.t1">
    <property type="protein sequence ID" value="PSU_v2.g20833.t1"/>
    <property type="gene ID" value="PSU_v2.g20833"/>
</dbReference>
<evidence type="ECO:0000256" key="1">
    <source>
        <dbReference type="SAM" id="Coils"/>
    </source>
</evidence>
<evidence type="ECO:0000313" key="3">
    <source>
        <dbReference type="WBParaSite" id="PSU_v2.g20833.t1"/>
    </source>
</evidence>
<sequence length="163" mass="18501">MLHAVNDMPGTALIYNSVEPDSSPETIQMLADELKFVSKQELVKLLDKHNAPAPPPKVHVAVNMLDGGASTSQFSSSTPNRSSFFNTIPAEISLSKSLISPERNLAEILSSERQKLDDEYNEKFQRIEDRTKEVELKFKEARTEDSRLKEWKNKLEEERKQLG</sequence>
<name>A0A914YPB3_9BILA</name>
<evidence type="ECO:0000313" key="2">
    <source>
        <dbReference type="Proteomes" id="UP000887577"/>
    </source>
</evidence>
<reference evidence="3" key="1">
    <citation type="submission" date="2022-11" db="UniProtKB">
        <authorList>
            <consortium name="WormBaseParasite"/>
        </authorList>
    </citation>
    <scope>IDENTIFICATION</scope>
</reference>
<keyword evidence="2" id="KW-1185">Reference proteome</keyword>
<dbReference type="AlphaFoldDB" id="A0A914YPB3"/>
<accession>A0A914YPB3</accession>
<keyword evidence="1" id="KW-0175">Coiled coil</keyword>
<dbReference type="Proteomes" id="UP000887577">
    <property type="component" value="Unplaced"/>
</dbReference>
<feature type="coiled-coil region" evidence="1">
    <location>
        <begin position="124"/>
        <end position="161"/>
    </location>
</feature>
<protein>
    <submittedName>
        <fullName evidence="3">Uncharacterized protein</fullName>
    </submittedName>
</protein>
<organism evidence="2 3">
    <name type="scientific">Panagrolaimus superbus</name>
    <dbReference type="NCBI Taxonomy" id="310955"/>
    <lineage>
        <taxon>Eukaryota</taxon>
        <taxon>Metazoa</taxon>
        <taxon>Ecdysozoa</taxon>
        <taxon>Nematoda</taxon>
        <taxon>Chromadorea</taxon>
        <taxon>Rhabditida</taxon>
        <taxon>Tylenchina</taxon>
        <taxon>Panagrolaimomorpha</taxon>
        <taxon>Panagrolaimoidea</taxon>
        <taxon>Panagrolaimidae</taxon>
        <taxon>Panagrolaimus</taxon>
    </lineage>
</organism>